<evidence type="ECO:0000256" key="2">
    <source>
        <dbReference type="ARBA" id="ARBA00023315"/>
    </source>
</evidence>
<keyword evidence="1 4" id="KW-0808">Transferase</keyword>
<proteinExistence type="predicted"/>
<sequence length="162" mass="18428">MIRLARMADLDRLHEIEVQNFGQEEALPYETLARHIQNIATSFLVYEEDDRILAYLEGPVVPERTLVDRNFYQAQDWSAEPGGYISITSLSVAPEAQGRGLGTLLLDELKQVVLRDQRLGINLTCHDYLIGYYEGQGFQLLGPSSSTYAGEKWFDMLWELGL</sequence>
<dbReference type="CDD" id="cd04301">
    <property type="entry name" value="NAT_SF"/>
    <property type="match status" value="1"/>
</dbReference>
<dbReference type="RefSeq" id="WP_160332302.1">
    <property type="nucleotide sequence ID" value="NZ_JAOBSU010000005.1"/>
</dbReference>
<accession>A0A7X3KBR7</accession>
<dbReference type="SUPFAM" id="SSF55729">
    <property type="entry name" value="Acyl-CoA N-acyltransferases (Nat)"/>
    <property type="match status" value="1"/>
</dbReference>
<dbReference type="EMBL" id="WSRS01000011">
    <property type="protein sequence ID" value="MVX58479.1"/>
    <property type="molecule type" value="Genomic_DNA"/>
</dbReference>
<dbReference type="AlphaFoldDB" id="A0A7X3KBR7"/>
<dbReference type="Pfam" id="PF00583">
    <property type="entry name" value="Acetyltransf_1"/>
    <property type="match status" value="1"/>
</dbReference>
<dbReference type="InterPro" id="IPR051635">
    <property type="entry name" value="SNAT-like"/>
</dbReference>
<dbReference type="InterPro" id="IPR016181">
    <property type="entry name" value="Acyl_CoA_acyltransferase"/>
</dbReference>
<gene>
    <name evidence="4" type="ORF">E5983_02275</name>
</gene>
<feature type="domain" description="N-acetyltransferase" evidence="3">
    <location>
        <begin position="1"/>
        <end position="161"/>
    </location>
</feature>
<evidence type="ECO:0000256" key="1">
    <source>
        <dbReference type="ARBA" id="ARBA00022679"/>
    </source>
</evidence>
<dbReference type="Gene3D" id="3.40.630.30">
    <property type="match status" value="1"/>
</dbReference>
<evidence type="ECO:0000313" key="5">
    <source>
        <dbReference type="Proteomes" id="UP000461595"/>
    </source>
</evidence>
<name>A0A7X3KBR7_9STRE</name>
<dbReference type="InterPro" id="IPR000182">
    <property type="entry name" value="GNAT_dom"/>
</dbReference>
<evidence type="ECO:0000313" key="4">
    <source>
        <dbReference type="EMBL" id="MVX58479.1"/>
    </source>
</evidence>
<dbReference type="PANTHER" id="PTHR10908:SF0">
    <property type="entry name" value="SEROTONIN N-ACETYLTRANSFERASE"/>
    <property type="match status" value="1"/>
</dbReference>
<organism evidence="4 5">
    <name type="scientific">Streptococcus danieliae</name>
    <dbReference type="NCBI Taxonomy" id="747656"/>
    <lineage>
        <taxon>Bacteria</taxon>
        <taxon>Bacillati</taxon>
        <taxon>Bacillota</taxon>
        <taxon>Bacilli</taxon>
        <taxon>Lactobacillales</taxon>
        <taxon>Streptococcaceae</taxon>
        <taxon>Streptococcus</taxon>
    </lineage>
</organism>
<evidence type="ECO:0000259" key="3">
    <source>
        <dbReference type="PROSITE" id="PS51186"/>
    </source>
</evidence>
<comment type="caution">
    <text evidence="4">The sequence shown here is derived from an EMBL/GenBank/DDBJ whole genome shotgun (WGS) entry which is preliminary data.</text>
</comment>
<dbReference type="PANTHER" id="PTHR10908">
    <property type="entry name" value="SEROTONIN N-ACETYLTRANSFERASE"/>
    <property type="match status" value="1"/>
</dbReference>
<dbReference type="PROSITE" id="PS51186">
    <property type="entry name" value="GNAT"/>
    <property type="match status" value="1"/>
</dbReference>
<reference evidence="4 5" key="1">
    <citation type="submission" date="2019-12" db="EMBL/GenBank/DDBJ databases">
        <title>Microbes associate with the intestines of laboratory mice.</title>
        <authorList>
            <person name="Navarre W."/>
            <person name="Wong E."/>
        </authorList>
    </citation>
    <scope>NUCLEOTIDE SEQUENCE [LARGE SCALE GENOMIC DNA]</scope>
    <source>
        <strain evidence="4 5">NM51_B2-22</strain>
    </source>
</reference>
<keyword evidence="2" id="KW-0012">Acyltransferase</keyword>
<dbReference type="Proteomes" id="UP000461595">
    <property type="component" value="Unassembled WGS sequence"/>
</dbReference>
<dbReference type="GO" id="GO:0008080">
    <property type="term" value="F:N-acetyltransferase activity"/>
    <property type="evidence" value="ECO:0007669"/>
    <property type="project" value="UniProtKB-ARBA"/>
</dbReference>
<dbReference type="OrthoDB" id="9800962at2"/>
<protein>
    <submittedName>
        <fullName evidence="4">GNAT family N-acetyltransferase</fullName>
    </submittedName>
</protein>